<dbReference type="EMBL" id="CP075371">
    <property type="protein sequence ID" value="QVT79110.1"/>
    <property type="molecule type" value="Genomic_DNA"/>
</dbReference>
<dbReference type="Gene3D" id="3.30.450.40">
    <property type="match status" value="1"/>
</dbReference>
<dbReference type="GO" id="GO:0004673">
    <property type="term" value="F:protein histidine kinase activity"/>
    <property type="evidence" value="ECO:0007669"/>
    <property type="project" value="UniProtKB-EC"/>
</dbReference>
<accession>A0ABX8EF35</accession>
<keyword evidence="5 12" id="KW-0808">Transferase</keyword>
<dbReference type="EC" id="2.7.13.3" evidence="3"/>
<evidence type="ECO:0000256" key="10">
    <source>
        <dbReference type="ARBA" id="ARBA00039401"/>
    </source>
</evidence>
<keyword evidence="4" id="KW-0597">Phosphoprotein</keyword>
<dbReference type="Proteomes" id="UP000679307">
    <property type="component" value="Chromosome"/>
</dbReference>
<evidence type="ECO:0000256" key="6">
    <source>
        <dbReference type="ARBA" id="ARBA00022741"/>
    </source>
</evidence>
<evidence type="ECO:0000313" key="12">
    <source>
        <dbReference type="EMBL" id="QVT79110.1"/>
    </source>
</evidence>
<dbReference type="InterPro" id="IPR005467">
    <property type="entry name" value="His_kinase_dom"/>
</dbReference>
<evidence type="ECO:0000256" key="7">
    <source>
        <dbReference type="ARBA" id="ARBA00022777"/>
    </source>
</evidence>
<dbReference type="InterPro" id="IPR050351">
    <property type="entry name" value="BphY/WalK/GraS-like"/>
</dbReference>
<dbReference type="Pfam" id="PF02518">
    <property type="entry name" value="HATPase_c"/>
    <property type="match status" value="1"/>
</dbReference>
<evidence type="ECO:0000256" key="4">
    <source>
        <dbReference type="ARBA" id="ARBA00022553"/>
    </source>
</evidence>
<evidence type="ECO:0000256" key="9">
    <source>
        <dbReference type="ARBA" id="ARBA00023012"/>
    </source>
</evidence>
<keyword evidence="9" id="KW-0902">Two-component regulatory system</keyword>
<dbReference type="SUPFAM" id="SSF55781">
    <property type="entry name" value="GAF domain-like"/>
    <property type="match status" value="1"/>
</dbReference>
<gene>
    <name evidence="12" type="primary">cph1_2</name>
    <name evidence="12" type="ORF">ENKNEFLB_01490</name>
</gene>
<dbReference type="SUPFAM" id="SSF47384">
    <property type="entry name" value="Homodimeric domain of signal transducing histidine kinase"/>
    <property type="match status" value="1"/>
</dbReference>
<evidence type="ECO:0000256" key="2">
    <source>
        <dbReference type="ARBA" id="ARBA00004236"/>
    </source>
</evidence>
<keyword evidence="8" id="KW-0067">ATP-binding</keyword>
<evidence type="ECO:0000256" key="3">
    <source>
        <dbReference type="ARBA" id="ARBA00012438"/>
    </source>
</evidence>
<evidence type="ECO:0000256" key="8">
    <source>
        <dbReference type="ARBA" id="ARBA00022840"/>
    </source>
</evidence>
<dbReference type="InterPro" id="IPR036890">
    <property type="entry name" value="HATPase_C_sf"/>
</dbReference>
<reference evidence="12 13" key="1">
    <citation type="submission" date="2021-05" db="EMBL/GenBank/DDBJ databases">
        <title>Complete genome of Nocardioides aquaticus KCTC 9944T isolated from meromictic and hypersaline Ekho Lake, Antarctica.</title>
        <authorList>
            <person name="Hwang K."/>
            <person name="Kim K.M."/>
            <person name="Choe H."/>
        </authorList>
    </citation>
    <scope>NUCLEOTIDE SEQUENCE [LARGE SCALE GENOMIC DNA]</scope>
    <source>
        <strain evidence="12 13">KCTC 9944</strain>
    </source>
</reference>
<keyword evidence="13" id="KW-1185">Reference proteome</keyword>
<dbReference type="InterPro" id="IPR003594">
    <property type="entry name" value="HATPase_dom"/>
</dbReference>
<keyword evidence="6" id="KW-0547">Nucleotide-binding</keyword>
<protein>
    <recommendedName>
        <fullName evidence="10">Sensor-like histidine kinase SenX3</fullName>
        <ecNumber evidence="3">2.7.13.3</ecNumber>
    </recommendedName>
</protein>
<dbReference type="PROSITE" id="PS50109">
    <property type="entry name" value="HIS_KIN"/>
    <property type="match status" value="1"/>
</dbReference>
<dbReference type="Gene3D" id="3.30.565.10">
    <property type="entry name" value="Histidine kinase-like ATPase, C-terminal domain"/>
    <property type="match status" value="1"/>
</dbReference>
<dbReference type="PRINTS" id="PR00344">
    <property type="entry name" value="BCTRLSENSOR"/>
</dbReference>
<dbReference type="InterPro" id="IPR036097">
    <property type="entry name" value="HisK_dim/P_sf"/>
</dbReference>
<proteinExistence type="predicted"/>
<dbReference type="RefSeq" id="WP_214058600.1">
    <property type="nucleotide sequence ID" value="NZ_BAAAHS010000024.1"/>
</dbReference>
<dbReference type="CDD" id="cd00082">
    <property type="entry name" value="HisKA"/>
    <property type="match status" value="1"/>
</dbReference>
<feature type="domain" description="Histidine kinase" evidence="11">
    <location>
        <begin position="192"/>
        <end position="402"/>
    </location>
</feature>
<organism evidence="12 13">
    <name type="scientific">Nocardioides aquaticus</name>
    <dbReference type="NCBI Taxonomy" id="160826"/>
    <lineage>
        <taxon>Bacteria</taxon>
        <taxon>Bacillati</taxon>
        <taxon>Actinomycetota</taxon>
        <taxon>Actinomycetes</taxon>
        <taxon>Propionibacteriales</taxon>
        <taxon>Nocardioidaceae</taxon>
        <taxon>Nocardioides</taxon>
    </lineage>
</organism>
<dbReference type="InterPro" id="IPR003661">
    <property type="entry name" value="HisK_dim/P_dom"/>
</dbReference>
<dbReference type="Gene3D" id="1.10.287.130">
    <property type="match status" value="1"/>
</dbReference>
<dbReference type="SMART" id="SM00388">
    <property type="entry name" value="HisKA"/>
    <property type="match status" value="1"/>
</dbReference>
<dbReference type="PANTHER" id="PTHR42878">
    <property type="entry name" value="TWO-COMPONENT HISTIDINE KINASE"/>
    <property type="match status" value="1"/>
</dbReference>
<keyword evidence="7" id="KW-0418">Kinase</keyword>
<sequence>MTAEQVWVDMVTDLGDLAAPPTQQLQAVVDLTARICRVPLAQINFFTRDEQRQVAAHGMDPSACALEDSMCHVVRHDLETVVVPDTRLDPRFADNPFVTGRLGLLRFYASHPLTTASGLVVGRLCVFDTRPRTLEEIAGSEVDSLGVVAARVMDVLELALRNRELVHALEHVEAMRTELLTSHDRLAAFAGQVSHDLKTPLSSVSLSLGLIREQLAGGGGSAEELDWLVTKAGDAAGRMSALVDDVLAFAQVGGSELHQDVDLAEVLGEVLDDVGSRLDGGEVLVGPLPVVCGDRTQLRSLLQNLVTNALAYRSPDRRLQVEVDGGLVDHRWLLEVRDNGRGIAPEDVERVFVPLQRGAHDVAGSGIGLATCRRIVEAHGGRISLRPRAGHGAVALVELPTG</sequence>
<dbReference type="PANTHER" id="PTHR42878:SF7">
    <property type="entry name" value="SENSOR HISTIDINE KINASE GLRK"/>
    <property type="match status" value="1"/>
</dbReference>
<evidence type="ECO:0000313" key="13">
    <source>
        <dbReference type="Proteomes" id="UP000679307"/>
    </source>
</evidence>
<comment type="catalytic activity">
    <reaction evidence="1">
        <text>ATP + protein L-histidine = ADP + protein N-phospho-L-histidine.</text>
        <dbReference type="EC" id="2.7.13.3"/>
    </reaction>
</comment>
<dbReference type="InterPro" id="IPR004358">
    <property type="entry name" value="Sig_transdc_His_kin-like_C"/>
</dbReference>
<dbReference type="SMART" id="SM00387">
    <property type="entry name" value="HATPase_c"/>
    <property type="match status" value="1"/>
</dbReference>
<evidence type="ECO:0000259" key="11">
    <source>
        <dbReference type="PROSITE" id="PS50109"/>
    </source>
</evidence>
<name>A0ABX8EF35_9ACTN</name>
<dbReference type="SUPFAM" id="SSF55874">
    <property type="entry name" value="ATPase domain of HSP90 chaperone/DNA topoisomerase II/histidine kinase"/>
    <property type="match status" value="1"/>
</dbReference>
<dbReference type="InterPro" id="IPR029016">
    <property type="entry name" value="GAF-like_dom_sf"/>
</dbReference>
<evidence type="ECO:0000256" key="1">
    <source>
        <dbReference type="ARBA" id="ARBA00000085"/>
    </source>
</evidence>
<comment type="subcellular location">
    <subcellularLocation>
        <location evidence="2">Cell membrane</location>
    </subcellularLocation>
</comment>
<dbReference type="Pfam" id="PF00512">
    <property type="entry name" value="HisKA"/>
    <property type="match status" value="1"/>
</dbReference>
<evidence type="ECO:0000256" key="5">
    <source>
        <dbReference type="ARBA" id="ARBA00022679"/>
    </source>
</evidence>